<organism evidence="2 3">
    <name type="scientific">Paeniglutamicibacter sulfureus</name>
    <dbReference type="NCBI Taxonomy" id="43666"/>
    <lineage>
        <taxon>Bacteria</taxon>
        <taxon>Bacillati</taxon>
        <taxon>Actinomycetota</taxon>
        <taxon>Actinomycetes</taxon>
        <taxon>Micrococcales</taxon>
        <taxon>Micrococcaceae</taxon>
        <taxon>Paeniglutamicibacter</taxon>
    </lineage>
</organism>
<feature type="chain" id="PRO_5046078693" evidence="1">
    <location>
        <begin position="32"/>
        <end position="200"/>
    </location>
</feature>
<proteinExistence type="predicted"/>
<dbReference type="NCBIfam" id="TIGR04088">
    <property type="entry name" value="cognate_SipW"/>
    <property type="match status" value="1"/>
</dbReference>
<dbReference type="Proteomes" id="UP001183817">
    <property type="component" value="Unassembled WGS sequence"/>
</dbReference>
<dbReference type="RefSeq" id="WP_310291259.1">
    <property type="nucleotide sequence ID" value="NZ_BAAAWO010000001.1"/>
</dbReference>
<dbReference type="EMBL" id="JAVDYI010000001">
    <property type="protein sequence ID" value="MDR7359060.1"/>
    <property type="molecule type" value="Genomic_DNA"/>
</dbReference>
<protein>
    <submittedName>
        <fullName evidence="2">Ribosomally synthesized peptide with SipW-like signal peptide</fullName>
    </submittedName>
</protein>
<sequence>MTTMRANTWRKIAAVLAGGLVLGVGTTATLAAWTDEENATETFKAGTFSIVGSTNGADFSDHPTSPGAALDFTVTPTALVPGTTSYALYSVKTAAGSVSGSVQLTADPDNDTGLGKYLHYGVRTLTDPICDADTFTDATSVDIVGSGSELTVGSNQKLDLEPNGASAINYCFAVSLPTTALNEAQGTTLTGRWVFAATAE</sequence>
<gene>
    <name evidence="2" type="ORF">J2S64_002751</name>
</gene>
<dbReference type="InterPro" id="IPR023833">
    <property type="entry name" value="Signal_pept_SipW-depend-type"/>
</dbReference>
<evidence type="ECO:0000256" key="1">
    <source>
        <dbReference type="SAM" id="SignalP"/>
    </source>
</evidence>
<reference evidence="2 3" key="1">
    <citation type="submission" date="2023-07" db="EMBL/GenBank/DDBJ databases">
        <title>Sequencing the genomes of 1000 actinobacteria strains.</title>
        <authorList>
            <person name="Klenk H.-P."/>
        </authorList>
    </citation>
    <scope>NUCLEOTIDE SEQUENCE [LARGE SCALE GENOMIC DNA]</scope>
    <source>
        <strain evidence="2 3">DSM 20167</strain>
    </source>
</reference>
<evidence type="ECO:0000313" key="2">
    <source>
        <dbReference type="EMBL" id="MDR7359060.1"/>
    </source>
</evidence>
<keyword evidence="3" id="KW-1185">Reference proteome</keyword>
<name>A0ABU2BK85_9MICC</name>
<comment type="caution">
    <text evidence="2">The sequence shown here is derived from an EMBL/GenBank/DDBJ whole genome shotgun (WGS) entry which is preliminary data.</text>
</comment>
<accession>A0ABU2BK85</accession>
<keyword evidence="1" id="KW-0732">Signal</keyword>
<evidence type="ECO:0000313" key="3">
    <source>
        <dbReference type="Proteomes" id="UP001183817"/>
    </source>
</evidence>
<feature type="signal peptide" evidence="1">
    <location>
        <begin position="1"/>
        <end position="31"/>
    </location>
</feature>